<protein>
    <submittedName>
        <fullName evidence="2">Uncharacterized protein</fullName>
    </submittedName>
</protein>
<evidence type="ECO:0000313" key="3">
    <source>
        <dbReference type="Proteomes" id="UP001590950"/>
    </source>
</evidence>
<feature type="compositionally biased region" description="Low complexity" evidence="1">
    <location>
        <begin position="83"/>
        <end position="92"/>
    </location>
</feature>
<proteinExistence type="predicted"/>
<feature type="region of interest" description="Disordered" evidence="1">
    <location>
        <begin position="299"/>
        <end position="337"/>
    </location>
</feature>
<feature type="region of interest" description="Disordered" evidence="1">
    <location>
        <begin position="75"/>
        <end position="149"/>
    </location>
</feature>
<feature type="compositionally biased region" description="Polar residues" evidence="1">
    <location>
        <begin position="499"/>
        <end position="511"/>
    </location>
</feature>
<feature type="region of interest" description="Disordered" evidence="1">
    <location>
        <begin position="478"/>
        <end position="521"/>
    </location>
</feature>
<evidence type="ECO:0000256" key="1">
    <source>
        <dbReference type="SAM" id="MobiDB-lite"/>
    </source>
</evidence>
<feature type="compositionally biased region" description="Polar residues" evidence="1">
    <location>
        <begin position="318"/>
        <end position="329"/>
    </location>
</feature>
<accession>A0ABR3ZWD2</accession>
<keyword evidence="3" id="KW-1185">Reference proteome</keyword>
<dbReference type="Proteomes" id="UP001590950">
    <property type="component" value="Unassembled WGS sequence"/>
</dbReference>
<sequence>MNVHSTFLYGLNRSTFSLPSKILSSNQDEYRSVSRSIDTCHGRDLRSTLAERRSCPHPAPLILPRKRSIRSLAPEYTQDVQASRSSSSPPYRSVKRTKDAVLPWPSLQSADTIEDTADGPSSPLELPKTPEDRTTGRAHSASIDSDREFMSAKPLRSPIRFIPGFHAHNIAITSTIPIQTPEHKFSSVSEKSRYRYYGPTNPSDQVERFSPGCGRVPRRQLSYGDPKPWSLHRATGSQELRLKICSEADNPDSFYWSGNTAVGLNTVKAKDWYSEPMRPKPRLWLDFVDGGEPIEEAQATVVKSSPSKPREVSIPPRRTSNTTCRPSTPDSKERDASNISLAKSQEFAIGLGISAGSAIRQEKEHKCYNRIKARNDWITTPPKSTTSTPWSTRTVRHISQQTTAAISRPGTPRPPLITTPQLSELTTWILTELEKSSANNIDLQLDSPVLLQIRLPPAQRKSPRTPPTVPLRRFSTFKTQGPLSSHPPPAPPNSITSSGPCYTTPQSQSHARPSPSPPKTEATLNTLATIFPHASPSLLSTLYATYLSLHYIQSIHPSHPKTIPTHTSTNASQSSYTYNHIPSKGRVMLGLQTPLSRPPLPKCWIQPLGWQERVGKLEMQLRREVGRVVSECARFEVGGGGEGEEVLLRALGEVVRLGEGGRARE</sequence>
<gene>
    <name evidence="2" type="ORF">N7G274_009402</name>
</gene>
<dbReference type="EMBL" id="JBEFKJ010000036">
    <property type="protein sequence ID" value="KAL2037927.1"/>
    <property type="molecule type" value="Genomic_DNA"/>
</dbReference>
<organism evidence="2 3">
    <name type="scientific">Stereocaulon virgatum</name>
    <dbReference type="NCBI Taxonomy" id="373712"/>
    <lineage>
        <taxon>Eukaryota</taxon>
        <taxon>Fungi</taxon>
        <taxon>Dikarya</taxon>
        <taxon>Ascomycota</taxon>
        <taxon>Pezizomycotina</taxon>
        <taxon>Lecanoromycetes</taxon>
        <taxon>OSLEUM clade</taxon>
        <taxon>Lecanoromycetidae</taxon>
        <taxon>Lecanorales</taxon>
        <taxon>Lecanorineae</taxon>
        <taxon>Stereocaulaceae</taxon>
        <taxon>Stereocaulon</taxon>
    </lineage>
</organism>
<name>A0ABR3ZWD2_9LECA</name>
<evidence type="ECO:0000313" key="2">
    <source>
        <dbReference type="EMBL" id="KAL2037927.1"/>
    </source>
</evidence>
<comment type="caution">
    <text evidence="2">The sequence shown here is derived from an EMBL/GenBank/DDBJ whole genome shotgun (WGS) entry which is preliminary data.</text>
</comment>
<reference evidence="2 3" key="1">
    <citation type="submission" date="2024-09" db="EMBL/GenBank/DDBJ databases">
        <title>Rethinking Asexuality: The Enigmatic Case of Functional Sexual Genes in Lepraria (Stereocaulaceae).</title>
        <authorList>
            <person name="Doellman M."/>
            <person name="Sun Y."/>
            <person name="Barcenas-Pena A."/>
            <person name="Lumbsch H.T."/>
            <person name="Grewe F."/>
        </authorList>
    </citation>
    <scope>NUCLEOTIDE SEQUENCE [LARGE SCALE GENOMIC DNA]</scope>
    <source>
        <strain evidence="2 3">Mercado 3170</strain>
    </source>
</reference>